<evidence type="ECO:0000256" key="1">
    <source>
        <dbReference type="ARBA" id="ARBA00004651"/>
    </source>
</evidence>
<evidence type="ECO:0000313" key="13">
    <source>
        <dbReference type="EMBL" id="PXV93270.1"/>
    </source>
</evidence>
<accession>A0A255ISC7</accession>
<keyword evidence="8" id="KW-0406">Ion transport</keyword>
<dbReference type="InterPro" id="IPR045861">
    <property type="entry name" value="CorA_cytoplasmic_dom"/>
</dbReference>
<dbReference type="CDD" id="cd12826">
    <property type="entry name" value="EcCorA_ZntB-like_u1"/>
    <property type="match status" value="1"/>
</dbReference>
<keyword evidence="15" id="KW-1185">Reference proteome</keyword>
<comment type="caution">
    <text evidence="14">The sequence shown here is derived from an EMBL/GenBank/DDBJ whole genome shotgun (WGS) entry which is preliminary data.</text>
</comment>
<evidence type="ECO:0000256" key="5">
    <source>
        <dbReference type="ARBA" id="ARBA00022692"/>
    </source>
</evidence>
<gene>
    <name evidence="13" type="ORF">C8E03_10236</name>
    <name evidence="14" type="ORF">CG710_007130</name>
</gene>
<dbReference type="SUPFAM" id="SSF143865">
    <property type="entry name" value="CorA soluble domain-like"/>
    <property type="match status" value="1"/>
</dbReference>
<dbReference type="InterPro" id="IPR045863">
    <property type="entry name" value="CorA_TM1_TM2"/>
</dbReference>
<reference evidence="14 15" key="1">
    <citation type="journal article" date="2017" name="Genome Announc.">
        <title>Draft Genome Sequence of a Sporulating and Motile Strain of Lachnotalea glycerini Isolated from Water in Quebec City, Canada.</title>
        <authorList>
            <person name="Maheux A.F."/>
            <person name="Boudreau D.K."/>
            <person name="Berube E."/>
            <person name="Boissinot M."/>
            <person name="Raymond F."/>
            <person name="Brodeur S."/>
            <person name="Corbeil J."/>
            <person name="Isabel S."/>
            <person name="Omar R.F."/>
            <person name="Bergeron M.G."/>
        </authorList>
    </citation>
    <scope>NUCLEOTIDE SEQUENCE [LARGE SCALE GENOMIC DNA]</scope>
    <source>
        <strain evidence="14 15">CCRI-19302</strain>
    </source>
</reference>
<keyword evidence="9 12" id="KW-0472">Membrane</keyword>
<evidence type="ECO:0000256" key="6">
    <source>
        <dbReference type="ARBA" id="ARBA00022842"/>
    </source>
</evidence>
<comment type="catalytic activity">
    <reaction evidence="10">
        <text>Mg(2+)(in) = Mg(2+)(out)</text>
        <dbReference type="Rhea" id="RHEA:29827"/>
        <dbReference type="ChEBI" id="CHEBI:18420"/>
    </reaction>
</comment>
<dbReference type="PANTHER" id="PTHR46494">
    <property type="entry name" value="CORA FAMILY METAL ION TRANSPORTER (EUROFUNG)"/>
    <property type="match status" value="1"/>
</dbReference>
<feature type="transmembrane region" description="Helical" evidence="12">
    <location>
        <begin position="253"/>
        <end position="273"/>
    </location>
</feature>
<dbReference type="Proteomes" id="UP000216411">
    <property type="component" value="Unassembled WGS sequence"/>
</dbReference>
<evidence type="ECO:0000256" key="10">
    <source>
        <dbReference type="ARBA" id="ARBA00034269"/>
    </source>
</evidence>
<evidence type="ECO:0000256" key="11">
    <source>
        <dbReference type="ARBA" id="ARBA00045497"/>
    </source>
</evidence>
<keyword evidence="4" id="KW-1003">Cell membrane</keyword>
<dbReference type="InterPro" id="IPR002523">
    <property type="entry name" value="MgTranspt_CorA/ZnTranspt_ZntB"/>
</dbReference>
<comment type="function">
    <text evidence="11">Mediates influx of magnesium ions. Alternates between open and closed states. Activated by low cytoplasmic Mg(2+) levels. Inactive when cytoplasmic Mg(2+) levels are high.</text>
</comment>
<dbReference type="GO" id="GO:0050897">
    <property type="term" value="F:cobalt ion binding"/>
    <property type="evidence" value="ECO:0007669"/>
    <property type="project" value="TreeGrafter"/>
</dbReference>
<keyword evidence="6" id="KW-0460">Magnesium</keyword>
<evidence type="ECO:0000256" key="4">
    <source>
        <dbReference type="ARBA" id="ARBA00022475"/>
    </source>
</evidence>
<evidence type="ECO:0000256" key="2">
    <source>
        <dbReference type="ARBA" id="ARBA00009765"/>
    </source>
</evidence>
<reference evidence="14" key="3">
    <citation type="submission" date="2018-07" db="EMBL/GenBank/DDBJ databases">
        <authorList>
            <person name="Quirk P.G."/>
            <person name="Krulwich T.A."/>
        </authorList>
    </citation>
    <scope>NUCLEOTIDE SEQUENCE</scope>
    <source>
        <strain evidence="14">CCRI-19302</strain>
    </source>
</reference>
<name>A0A255ISC7_9FIRM</name>
<reference evidence="13 16" key="2">
    <citation type="submission" date="2018-05" db="EMBL/GenBank/DDBJ databases">
        <title>Genomic Encyclopedia of Type Strains, Phase IV (KMG-IV): sequencing the most valuable type-strain genomes for metagenomic binning, comparative biology and taxonomic classification.</title>
        <authorList>
            <person name="Goeker M."/>
        </authorList>
    </citation>
    <scope>NUCLEOTIDE SEQUENCE [LARGE SCALE GENOMIC DNA]</scope>
    <source>
        <strain evidence="13 16">DSM 28816</strain>
    </source>
</reference>
<keyword evidence="3" id="KW-0813">Transport</keyword>
<evidence type="ECO:0000313" key="14">
    <source>
        <dbReference type="EMBL" id="RDY31911.1"/>
    </source>
</evidence>
<keyword evidence="5 12" id="KW-0812">Transmembrane</keyword>
<dbReference type="EMBL" id="QICS01000002">
    <property type="protein sequence ID" value="PXV93270.1"/>
    <property type="molecule type" value="Genomic_DNA"/>
</dbReference>
<comment type="similarity">
    <text evidence="2">Belongs to the CorA metal ion transporter (MIT) (TC 1.A.35) family.</text>
</comment>
<organism evidence="14 15">
    <name type="scientific">Lachnotalea glycerini</name>
    <dbReference type="NCBI Taxonomy" id="1763509"/>
    <lineage>
        <taxon>Bacteria</taxon>
        <taxon>Bacillati</taxon>
        <taxon>Bacillota</taxon>
        <taxon>Clostridia</taxon>
        <taxon>Lachnospirales</taxon>
        <taxon>Lachnospiraceae</taxon>
        <taxon>Lachnotalea</taxon>
    </lineage>
</organism>
<dbReference type="EMBL" id="NOKA02000008">
    <property type="protein sequence ID" value="RDY31911.1"/>
    <property type="molecule type" value="Genomic_DNA"/>
</dbReference>
<dbReference type="GO" id="GO:0005886">
    <property type="term" value="C:plasma membrane"/>
    <property type="evidence" value="ECO:0007669"/>
    <property type="project" value="UniProtKB-SubCell"/>
</dbReference>
<dbReference type="FunFam" id="1.20.58.340:FF:000004">
    <property type="entry name" value="Magnesium transport protein CorA"/>
    <property type="match status" value="1"/>
</dbReference>
<evidence type="ECO:0000313" key="15">
    <source>
        <dbReference type="Proteomes" id="UP000216411"/>
    </source>
</evidence>
<evidence type="ECO:0000256" key="12">
    <source>
        <dbReference type="SAM" id="Phobius"/>
    </source>
</evidence>
<keyword evidence="7 12" id="KW-1133">Transmembrane helix</keyword>
<dbReference type="SUPFAM" id="SSF144083">
    <property type="entry name" value="Magnesium transport protein CorA, transmembrane region"/>
    <property type="match status" value="1"/>
</dbReference>
<feature type="transmembrane region" description="Helical" evidence="12">
    <location>
        <begin position="285"/>
        <end position="305"/>
    </location>
</feature>
<dbReference type="PANTHER" id="PTHR46494:SF1">
    <property type="entry name" value="CORA FAMILY METAL ION TRANSPORTER (EUROFUNG)"/>
    <property type="match status" value="1"/>
</dbReference>
<dbReference type="AlphaFoldDB" id="A0A255ISC7"/>
<dbReference type="GO" id="GO:0000287">
    <property type="term" value="F:magnesium ion binding"/>
    <property type="evidence" value="ECO:0007669"/>
    <property type="project" value="TreeGrafter"/>
</dbReference>
<sequence>MFYILRENNVKKTEFIELDSNEICVGFLTVEELNQSFDSLGIKKKTFLDCMYDQTHLRTSIDTYDDFSFGIINIVYVMDVHKPKDRVAFIIKKNLFLLVKLVDEDNSCKDMIENAVGRLTQKQTLGKVVSGVFESLLLNGNKPLEITERKILNMEQQLVNGRISEHLNRDIFNLRKDLSILKNYYEQLFNIGEELQENQNNLFEEDDLRYFRIFTVKSERLSNNTQLLSENLIHLREALDASLNYSLNKTMQFFTVVTTIFLPLTLIVGWYGMNFTNMPELTWKYGYVTVIIVCMIVVGICLYLFKRKKYF</sequence>
<dbReference type="Pfam" id="PF01544">
    <property type="entry name" value="CorA"/>
    <property type="match status" value="1"/>
</dbReference>
<dbReference type="Gene3D" id="1.20.58.340">
    <property type="entry name" value="Magnesium transport protein CorA, transmembrane region"/>
    <property type="match status" value="2"/>
</dbReference>
<evidence type="ECO:0000256" key="7">
    <source>
        <dbReference type="ARBA" id="ARBA00022989"/>
    </source>
</evidence>
<dbReference type="GO" id="GO:0015087">
    <property type="term" value="F:cobalt ion transmembrane transporter activity"/>
    <property type="evidence" value="ECO:0007669"/>
    <property type="project" value="TreeGrafter"/>
</dbReference>
<evidence type="ECO:0000313" key="16">
    <source>
        <dbReference type="Proteomes" id="UP000247523"/>
    </source>
</evidence>
<evidence type="ECO:0000256" key="9">
    <source>
        <dbReference type="ARBA" id="ARBA00023136"/>
    </source>
</evidence>
<proteinExistence type="inferred from homology"/>
<evidence type="ECO:0000256" key="3">
    <source>
        <dbReference type="ARBA" id="ARBA00022448"/>
    </source>
</evidence>
<dbReference type="Proteomes" id="UP000247523">
    <property type="component" value="Unassembled WGS sequence"/>
</dbReference>
<dbReference type="OrthoDB" id="9803416at2"/>
<dbReference type="GO" id="GO:0015095">
    <property type="term" value="F:magnesium ion transmembrane transporter activity"/>
    <property type="evidence" value="ECO:0007669"/>
    <property type="project" value="TreeGrafter"/>
</dbReference>
<evidence type="ECO:0000256" key="8">
    <source>
        <dbReference type="ARBA" id="ARBA00023065"/>
    </source>
</evidence>
<dbReference type="RefSeq" id="WP_094376374.1">
    <property type="nucleotide sequence ID" value="NZ_NOKA02000008.1"/>
</dbReference>
<protein>
    <submittedName>
        <fullName evidence="13">Magnesium transporter</fullName>
    </submittedName>
</protein>
<comment type="subcellular location">
    <subcellularLocation>
        <location evidence="1">Cell membrane</location>
        <topology evidence="1">Multi-pass membrane protein</topology>
    </subcellularLocation>
</comment>